<comment type="caution">
    <text evidence="1">The sequence shown here is derived from an EMBL/GenBank/DDBJ whole genome shotgun (WGS) entry which is preliminary data.</text>
</comment>
<accession>A0A7Y0SHV7</accession>
<gene>
    <name evidence="1" type="ORF">HKB16_13165</name>
</gene>
<dbReference type="EMBL" id="JABCLB010001179">
    <property type="protein sequence ID" value="NMU83839.1"/>
    <property type="molecule type" value="Genomic_DNA"/>
</dbReference>
<dbReference type="Proteomes" id="UP000518904">
    <property type="component" value="Unassembled WGS sequence"/>
</dbReference>
<evidence type="ECO:0000313" key="2">
    <source>
        <dbReference type="Proteomes" id="UP000518904"/>
    </source>
</evidence>
<sequence>MTNDGLKQTVVAKSDRLSQIAQLPQATRDRIAHIDFTLLFKGEAVRADLVDRFSIAA</sequence>
<protein>
    <submittedName>
        <fullName evidence="1">WYL domain-containing protein</fullName>
    </submittedName>
</protein>
<proteinExistence type="predicted"/>
<feature type="non-terminal residue" evidence="1">
    <location>
        <position position="57"/>
    </location>
</feature>
<dbReference type="AlphaFoldDB" id="A0A7Y0SHV7"/>
<organism evidence="1 2">
    <name type="scientific">Vibrio parahaemolyticus</name>
    <dbReference type="NCBI Taxonomy" id="670"/>
    <lineage>
        <taxon>Bacteria</taxon>
        <taxon>Pseudomonadati</taxon>
        <taxon>Pseudomonadota</taxon>
        <taxon>Gammaproteobacteria</taxon>
        <taxon>Vibrionales</taxon>
        <taxon>Vibrionaceae</taxon>
        <taxon>Vibrio</taxon>
    </lineage>
</organism>
<evidence type="ECO:0000313" key="1">
    <source>
        <dbReference type="EMBL" id="NMU83839.1"/>
    </source>
</evidence>
<name>A0A7Y0SHV7_VIBPH</name>
<reference evidence="1 2" key="1">
    <citation type="submission" date="2020-04" db="EMBL/GenBank/DDBJ databases">
        <title>Whole-genome sequencing of Vibrio spp. from China reveals different genetic environments of blaCTX-M-14 among diverse lineages.</title>
        <authorList>
            <person name="Zheng Z."/>
            <person name="Ye L."/>
            <person name="Chen S."/>
        </authorList>
    </citation>
    <scope>NUCLEOTIDE SEQUENCE [LARGE SCALE GENOMIC DNA]</scope>
    <source>
        <strain evidence="1 2">Vb0551</strain>
    </source>
</reference>